<dbReference type="PROSITE" id="PS51730">
    <property type="entry name" value="GNAT_ATAT"/>
    <property type="match status" value="1"/>
</dbReference>
<keyword evidence="2" id="KW-0012">Acyltransferase</keyword>
<evidence type="ECO:0000256" key="1">
    <source>
        <dbReference type="ARBA" id="ARBA00022679"/>
    </source>
</evidence>
<dbReference type="InterPro" id="IPR007965">
    <property type="entry name" value="GNAT_ATAT"/>
</dbReference>
<comment type="caution">
    <text evidence="5">The sequence shown here is derived from an EMBL/GenBank/DDBJ whole genome shotgun (WGS) entry which is preliminary data.</text>
</comment>
<evidence type="ECO:0000256" key="3">
    <source>
        <dbReference type="SAM" id="MobiDB-lite"/>
    </source>
</evidence>
<keyword evidence="1" id="KW-0808">Transferase</keyword>
<feature type="compositionally biased region" description="Basic and acidic residues" evidence="3">
    <location>
        <begin position="244"/>
        <end position="275"/>
    </location>
</feature>
<name>A0ABQ5JT01_9EUKA</name>
<dbReference type="PANTHER" id="PTHR12327:SF0">
    <property type="entry name" value="ALPHA-TUBULIN N-ACETYLTRANSFERASE 1"/>
    <property type="match status" value="1"/>
</dbReference>
<evidence type="ECO:0000313" key="6">
    <source>
        <dbReference type="Proteomes" id="UP001057375"/>
    </source>
</evidence>
<dbReference type="PANTHER" id="PTHR12327">
    <property type="entry name" value="ALPHA-TUBULIN N-ACETYLTRANSFERASE 1"/>
    <property type="match status" value="1"/>
</dbReference>
<dbReference type="InterPro" id="IPR038746">
    <property type="entry name" value="Atat"/>
</dbReference>
<dbReference type="Gene3D" id="3.40.630.30">
    <property type="match status" value="1"/>
</dbReference>
<protein>
    <submittedName>
        <fullName evidence="5">Alpha-tubulin N-acetyltransferase like protein</fullName>
    </submittedName>
</protein>
<dbReference type="EMBL" id="BQXS01011716">
    <property type="protein sequence ID" value="GKT15960.1"/>
    <property type="molecule type" value="Genomic_DNA"/>
</dbReference>
<feature type="region of interest" description="Disordered" evidence="3">
    <location>
        <begin position="244"/>
        <end position="315"/>
    </location>
</feature>
<evidence type="ECO:0000259" key="4">
    <source>
        <dbReference type="PROSITE" id="PS51730"/>
    </source>
</evidence>
<dbReference type="Proteomes" id="UP001057375">
    <property type="component" value="Unassembled WGS sequence"/>
</dbReference>
<gene>
    <name evidence="5" type="ORF">ADUPG1_010825</name>
</gene>
<keyword evidence="6" id="KW-1185">Reference proteome</keyword>
<proteinExistence type="predicted"/>
<evidence type="ECO:0000256" key="2">
    <source>
        <dbReference type="ARBA" id="ARBA00023315"/>
    </source>
</evidence>
<reference evidence="5" key="1">
    <citation type="submission" date="2022-03" db="EMBL/GenBank/DDBJ databases">
        <title>Draft genome sequence of Aduncisulcus paluster, a free-living microaerophilic Fornicata.</title>
        <authorList>
            <person name="Yuyama I."/>
            <person name="Kume K."/>
            <person name="Tamura T."/>
            <person name="Inagaki Y."/>
            <person name="Hashimoto T."/>
        </authorList>
    </citation>
    <scope>NUCLEOTIDE SEQUENCE</scope>
    <source>
        <strain evidence="5">NY0171</strain>
    </source>
</reference>
<sequence length="344" mass="39214">MDCPRDCLKFFLKRKLDDDCGPSYSICAITTDDVEQLSHYNKKLYDLFNTFITELGRASAEAQRLPHIITTADRMVHAFGEHQILYIAIGSEKSSMNNKVFGFLKTGFKSLFVRSQSGSLLEKPKCPCVLDFFTHSNCRRKGVGFNLFKTYIHHSKVRPHAVGYDRPSSNLIGFLKKYCSAGGIPVMQENSYAFLRHGLVKHLPDIKYEGIDDMSSPIPPKSNEYSSMSTLPRSAERDILISEGQKWREEVQRDKPKEKIDMHEELPTPYKKYDEVESPTYPGHPKSDGVPPSESVHSPAMQPPQLGEKPQTHTDILTLQREIDRQCVELQKKRARGRMFVGGW</sequence>
<evidence type="ECO:0000313" key="5">
    <source>
        <dbReference type="EMBL" id="GKT15960.1"/>
    </source>
</evidence>
<dbReference type="Pfam" id="PF05301">
    <property type="entry name" value="Acetyltransf_16"/>
    <property type="match status" value="1"/>
</dbReference>
<organism evidence="5 6">
    <name type="scientific">Aduncisulcus paluster</name>
    <dbReference type="NCBI Taxonomy" id="2918883"/>
    <lineage>
        <taxon>Eukaryota</taxon>
        <taxon>Metamonada</taxon>
        <taxon>Carpediemonas-like organisms</taxon>
        <taxon>Aduncisulcus</taxon>
    </lineage>
</organism>
<accession>A0ABQ5JT01</accession>
<feature type="domain" description="N-acetyltransferase" evidence="4">
    <location>
        <begin position="20"/>
        <end position="198"/>
    </location>
</feature>